<organism evidence="2 3">
    <name type="scientific">Rangifer tarandus platyrhynchus</name>
    <name type="common">Svalbard reindeer</name>
    <dbReference type="NCBI Taxonomy" id="3082113"/>
    <lineage>
        <taxon>Eukaryota</taxon>
        <taxon>Metazoa</taxon>
        <taxon>Chordata</taxon>
        <taxon>Craniata</taxon>
        <taxon>Vertebrata</taxon>
        <taxon>Euteleostomi</taxon>
        <taxon>Mammalia</taxon>
        <taxon>Eutheria</taxon>
        <taxon>Laurasiatheria</taxon>
        <taxon>Artiodactyla</taxon>
        <taxon>Ruminantia</taxon>
        <taxon>Pecora</taxon>
        <taxon>Cervidae</taxon>
        <taxon>Odocoileinae</taxon>
        <taxon>Rangifer</taxon>
    </lineage>
</organism>
<evidence type="ECO:0000313" key="3">
    <source>
        <dbReference type="Proteomes" id="UP001176941"/>
    </source>
</evidence>
<protein>
    <submittedName>
        <fullName evidence="2">Uncharacterized protein</fullName>
    </submittedName>
</protein>
<accession>A0ABN8YF46</accession>
<reference evidence="2" key="1">
    <citation type="submission" date="2023-04" db="EMBL/GenBank/DDBJ databases">
        <authorList>
            <consortium name="ELIXIR-Norway"/>
        </authorList>
    </citation>
    <scope>NUCLEOTIDE SEQUENCE [LARGE SCALE GENOMIC DNA]</scope>
</reference>
<name>A0ABN8YF46_RANTA</name>
<gene>
    <name evidence="2" type="ORF">MRATA1EN1_LOCUS9149</name>
</gene>
<dbReference type="EMBL" id="OX459938">
    <property type="protein sequence ID" value="CAI9160187.1"/>
    <property type="molecule type" value="Genomic_DNA"/>
</dbReference>
<evidence type="ECO:0000313" key="2">
    <source>
        <dbReference type="EMBL" id="CAI9160187.1"/>
    </source>
</evidence>
<dbReference type="Proteomes" id="UP001176941">
    <property type="component" value="Chromosome 2"/>
</dbReference>
<evidence type="ECO:0000256" key="1">
    <source>
        <dbReference type="SAM" id="MobiDB-lite"/>
    </source>
</evidence>
<keyword evidence="3" id="KW-1185">Reference proteome</keyword>
<proteinExistence type="predicted"/>
<sequence length="133" mass="14183">MVNQLPAKIDSENLSTQEADKQYPATLEGTVNAAGLGVPQTRATFARSGLPPAHPLPPPQRCTFQLFSFPVELTVIESGGLFFLASPRGPETAGSFREDIASNPATPRQLLSAARASAPREPGERFSQPRPEG</sequence>
<feature type="region of interest" description="Disordered" evidence="1">
    <location>
        <begin position="88"/>
        <end position="133"/>
    </location>
</feature>